<dbReference type="InterPro" id="IPR001739">
    <property type="entry name" value="Methyl_CpG_DNA-bd"/>
</dbReference>
<evidence type="ECO:0000256" key="2">
    <source>
        <dbReference type="ARBA" id="ARBA00022723"/>
    </source>
</evidence>
<dbReference type="PROSITE" id="PS51050">
    <property type="entry name" value="ZF_CW"/>
    <property type="match status" value="1"/>
</dbReference>
<gene>
    <name evidence="11" type="ORF">Fot_37138</name>
</gene>
<evidence type="ECO:0000256" key="5">
    <source>
        <dbReference type="ARBA" id="ARBA00023015"/>
    </source>
</evidence>
<organism evidence="11 12">
    <name type="scientific">Forsythia ovata</name>
    <dbReference type="NCBI Taxonomy" id="205694"/>
    <lineage>
        <taxon>Eukaryota</taxon>
        <taxon>Viridiplantae</taxon>
        <taxon>Streptophyta</taxon>
        <taxon>Embryophyta</taxon>
        <taxon>Tracheophyta</taxon>
        <taxon>Spermatophyta</taxon>
        <taxon>Magnoliopsida</taxon>
        <taxon>eudicotyledons</taxon>
        <taxon>Gunneridae</taxon>
        <taxon>Pentapetalae</taxon>
        <taxon>asterids</taxon>
        <taxon>lamiids</taxon>
        <taxon>Lamiales</taxon>
        <taxon>Oleaceae</taxon>
        <taxon>Forsythieae</taxon>
        <taxon>Forsythia</taxon>
    </lineage>
</organism>
<evidence type="ECO:0000256" key="1">
    <source>
        <dbReference type="ARBA" id="ARBA00004123"/>
    </source>
</evidence>
<dbReference type="Pfam" id="PF07496">
    <property type="entry name" value="zf-CW"/>
    <property type="match status" value="1"/>
</dbReference>
<evidence type="ECO:0000259" key="10">
    <source>
        <dbReference type="PROSITE" id="PS51050"/>
    </source>
</evidence>
<reference evidence="12" key="1">
    <citation type="submission" date="2024-07" db="EMBL/GenBank/DDBJ databases">
        <title>Two chromosome-level genome assemblies of Korean endemic species Abeliophyllum distichum and Forsythia ovata (Oleaceae).</title>
        <authorList>
            <person name="Jang H."/>
        </authorList>
    </citation>
    <scope>NUCLEOTIDE SEQUENCE [LARGE SCALE GENOMIC DNA]</scope>
</reference>
<keyword evidence="4" id="KW-0862">Zinc</keyword>
<evidence type="ECO:0000313" key="11">
    <source>
        <dbReference type="EMBL" id="KAL2503290.1"/>
    </source>
</evidence>
<keyword evidence="12" id="KW-1185">Reference proteome</keyword>
<dbReference type="EMBL" id="JBFOLJ010000010">
    <property type="protein sequence ID" value="KAL2503290.1"/>
    <property type="molecule type" value="Genomic_DNA"/>
</dbReference>
<dbReference type="GO" id="GO:0008270">
    <property type="term" value="F:zinc ion binding"/>
    <property type="evidence" value="ECO:0007669"/>
    <property type="project" value="UniProtKB-KW"/>
</dbReference>
<sequence>MEGEQNNSKALVLFEPVDNRAGESESVPDPTGHWTSGVESIRDFAVQCAICFKWRLIPTEEKYMEIREHINKHRFLCKTAREWRPSITCNDPTDIAQDGSWRWAFDKCSIPQPPPGWHRRMKIRSFRNTKYADVYYEAPSKEQLRSLADIHKYLDAHPLHIEDGVNLLQFSFETPVLEGIM</sequence>
<dbReference type="GO" id="GO:0003677">
    <property type="term" value="F:DNA binding"/>
    <property type="evidence" value="ECO:0007669"/>
    <property type="project" value="UniProtKB-KW"/>
</dbReference>
<evidence type="ECO:0000256" key="6">
    <source>
        <dbReference type="ARBA" id="ARBA00023125"/>
    </source>
</evidence>
<dbReference type="Proteomes" id="UP001604277">
    <property type="component" value="Unassembled WGS sequence"/>
</dbReference>
<dbReference type="SUPFAM" id="SSF54171">
    <property type="entry name" value="DNA-binding domain"/>
    <property type="match status" value="1"/>
</dbReference>
<keyword evidence="3" id="KW-0863">Zinc-finger</keyword>
<evidence type="ECO:0000313" key="12">
    <source>
        <dbReference type="Proteomes" id="UP001604277"/>
    </source>
</evidence>
<accession>A0ABD1SRE7</accession>
<dbReference type="Pfam" id="PF01429">
    <property type="entry name" value="MBD"/>
    <property type="match status" value="1"/>
</dbReference>
<proteinExistence type="predicted"/>
<keyword evidence="2" id="KW-0479">Metal-binding</keyword>
<keyword evidence="5" id="KW-0805">Transcription regulation</keyword>
<name>A0ABD1SRE7_9LAMI</name>
<evidence type="ECO:0000256" key="7">
    <source>
        <dbReference type="ARBA" id="ARBA00023163"/>
    </source>
</evidence>
<dbReference type="InterPro" id="IPR011124">
    <property type="entry name" value="Znf_CW"/>
</dbReference>
<protein>
    <submittedName>
        <fullName evidence="11">Methyl-CpG-binding domain-containing protein 2</fullName>
    </submittedName>
</protein>
<dbReference type="PROSITE" id="PS50982">
    <property type="entry name" value="MBD"/>
    <property type="match status" value="1"/>
</dbReference>
<dbReference type="PANTHER" id="PTHR12396:SF0">
    <property type="entry name" value="METHYL-CPG BINDING DOMAIN PROTEIN-LIKE, ISOFORM C"/>
    <property type="match status" value="1"/>
</dbReference>
<dbReference type="Gene3D" id="3.30.890.10">
    <property type="entry name" value="Methyl-cpg-binding Protein 2, Chain A"/>
    <property type="match status" value="1"/>
</dbReference>
<keyword evidence="7" id="KW-0804">Transcription</keyword>
<evidence type="ECO:0000259" key="9">
    <source>
        <dbReference type="PROSITE" id="PS50982"/>
    </source>
</evidence>
<keyword evidence="8" id="KW-0539">Nucleus</keyword>
<evidence type="ECO:0000256" key="3">
    <source>
        <dbReference type="ARBA" id="ARBA00022771"/>
    </source>
</evidence>
<comment type="caution">
    <text evidence="11">The sequence shown here is derived from an EMBL/GenBank/DDBJ whole genome shotgun (WGS) entry which is preliminary data.</text>
</comment>
<evidence type="ECO:0000256" key="8">
    <source>
        <dbReference type="ARBA" id="ARBA00023242"/>
    </source>
</evidence>
<keyword evidence="6" id="KW-0238">DNA-binding</keyword>
<dbReference type="CDD" id="cd01396">
    <property type="entry name" value="MeCP2_MBD"/>
    <property type="match status" value="1"/>
</dbReference>
<dbReference type="AlphaFoldDB" id="A0ABD1SRE7"/>
<dbReference type="PANTHER" id="PTHR12396">
    <property type="entry name" value="METHYL-CPG BINDING PROTEIN, MBD"/>
    <property type="match status" value="1"/>
</dbReference>
<feature type="domain" description="CW-type" evidence="10">
    <location>
        <begin position="38"/>
        <end position="97"/>
    </location>
</feature>
<comment type="subcellular location">
    <subcellularLocation>
        <location evidence="1">Nucleus</location>
    </subcellularLocation>
</comment>
<dbReference type="GO" id="GO:0005634">
    <property type="term" value="C:nucleus"/>
    <property type="evidence" value="ECO:0007669"/>
    <property type="project" value="UniProtKB-SubCell"/>
</dbReference>
<dbReference type="InterPro" id="IPR016177">
    <property type="entry name" value="DNA-bd_dom_sf"/>
</dbReference>
<evidence type="ECO:0000256" key="4">
    <source>
        <dbReference type="ARBA" id="ARBA00022833"/>
    </source>
</evidence>
<feature type="domain" description="MBD" evidence="9">
    <location>
        <begin position="103"/>
        <end position="177"/>
    </location>
</feature>